<dbReference type="Proteomes" id="UP000799440">
    <property type="component" value="Unassembled WGS sequence"/>
</dbReference>
<feature type="region of interest" description="Disordered" evidence="1">
    <location>
        <begin position="269"/>
        <end position="346"/>
    </location>
</feature>
<protein>
    <submittedName>
        <fullName evidence="2">Uncharacterized protein</fullName>
    </submittedName>
</protein>
<evidence type="ECO:0000313" key="3">
    <source>
        <dbReference type="Proteomes" id="UP000799440"/>
    </source>
</evidence>
<dbReference type="EMBL" id="MU006563">
    <property type="protein sequence ID" value="KAF2750556.1"/>
    <property type="molecule type" value="Genomic_DNA"/>
</dbReference>
<feature type="compositionally biased region" description="Low complexity" evidence="1">
    <location>
        <begin position="168"/>
        <end position="186"/>
    </location>
</feature>
<reference evidence="2" key="1">
    <citation type="journal article" date="2020" name="Stud. Mycol.">
        <title>101 Dothideomycetes genomes: a test case for predicting lifestyles and emergence of pathogens.</title>
        <authorList>
            <person name="Haridas S."/>
            <person name="Albert R."/>
            <person name="Binder M."/>
            <person name="Bloem J."/>
            <person name="Labutti K."/>
            <person name="Salamov A."/>
            <person name="Andreopoulos B."/>
            <person name="Baker S."/>
            <person name="Barry K."/>
            <person name="Bills G."/>
            <person name="Bluhm B."/>
            <person name="Cannon C."/>
            <person name="Castanera R."/>
            <person name="Culley D."/>
            <person name="Daum C."/>
            <person name="Ezra D."/>
            <person name="Gonzalez J."/>
            <person name="Henrissat B."/>
            <person name="Kuo A."/>
            <person name="Liang C."/>
            <person name="Lipzen A."/>
            <person name="Lutzoni F."/>
            <person name="Magnuson J."/>
            <person name="Mondo S."/>
            <person name="Nolan M."/>
            <person name="Ohm R."/>
            <person name="Pangilinan J."/>
            <person name="Park H.-J."/>
            <person name="Ramirez L."/>
            <person name="Alfaro M."/>
            <person name="Sun H."/>
            <person name="Tritt A."/>
            <person name="Yoshinaga Y."/>
            <person name="Zwiers L.-H."/>
            <person name="Turgeon B."/>
            <person name="Goodwin S."/>
            <person name="Spatafora J."/>
            <person name="Crous P."/>
            <person name="Grigoriev I."/>
        </authorList>
    </citation>
    <scope>NUCLEOTIDE SEQUENCE</scope>
    <source>
        <strain evidence="2">CBS 119925</strain>
    </source>
</reference>
<dbReference type="OrthoDB" id="5578001at2759"/>
<feature type="compositionally biased region" description="Polar residues" evidence="1">
    <location>
        <begin position="282"/>
        <end position="308"/>
    </location>
</feature>
<feature type="region of interest" description="Disordered" evidence="1">
    <location>
        <begin position="161"/>
        <end position="225"/>
    </location>
</feature>
<sequence>MAVDNSIPPPDPHSLLPPLLACLTTSSTSKTPPAELLPLLSPILRQRVQLLASDEWLSLLCWDRDIASRLPQLLSSLHVEPHPVSSEIEIDDPEKILYRRSDPETLHSRIVLREPGIIPTYLWCTGGDKGDAWKLAEVRGVQDEDDGTFWFNSIAEADEGGFKRRPSIQPAPAIQPPTTTVTQPAEAPEDEDEDDGSYWAAYDRTPGRTPQQKHSPAPMTNSRVQVGPTQTEMDYFARYVDVQPALDAHDPDEEQPSAVESTLLGNTLLTTRPDPTIEPANPTLSPAATNGSTANGHTSPPETSSNSHYDFEALNHPRPSSPSSSSSIERLEQQAESSSQAELAVKQHVSHELKSLFRLARAAGIEREEFERIVSRELEVLPLLERGMEGS</sequence>
<dbReference type="AlphaFoldDB" id="A0A6A6VL88"/>
<accession>A0A6A6VL88</accession>
<organism evidence="2 3">
    <name type="scientific">Sporormia fimetaria CBS 119925</name>
    <dbReference type="NCBI Taxonomy" id="1340428"/>
    <lineage>
        <taxon>Eukaryota</taxon>
        <taxon>Fungi</taxon>
        <taxon>Dikarya</taxon>
        <taxon>Ascomycota</taxon>
        <taxon>Pezizomycotina</taxon>
        <taxon>Dothideomycetes</taxon>
        <taxon>Pleosporomycetidae</taxon>
        <taxon>Pleosporales</taxon>
        <taxon>Sporormiaceae</taxon>
        <taxon>Sporormia</taxon>
    </lineage>
</organism>
<name>A0A6A6VL88_9PLEO</name>
<keyword evidence="3" id="KW-1185">Reference proteome</keyword>
<evidence type="ECO:0000313" key="2">
    <source>
        <dbReference type="EMBL" id="KAF2750556.1"/>
    </source>
</evidence>
<proteinExistence type="predicted"/>
<feature type="compositionally biased region" description="Acidic residues" evidence="1">
    <location>
        <begin position="187"/>
        <end position="196"/>
    </location>
</feature>
<evidence type="ECO:0000256" key="1">
    <source>
        <dbReference type="SAM" id="MobiDB-lite"/>
    </source>
</evidence>
<feature type="compositionally biased region" description="Polar residues" evidence="1">
    <location>
        <begin position="208"/>
        <end position="225"/>
    </location>
</feature>
<gene>
    <name evidence="2" type="ORF">M011DRAFT_455595</name>
</gene>